<dbReference type="Pfam" id="PF01966">
    <property type="entry name" value="HD"/>
    <property type="match status" value="1"/>
</dbReference>
<keyword evidence="2" id="KW-0378">Hydrolase</keyword>
<dbReference type="SMART" id="SM00471">
    <property type="entry name" value="HDc"/>
    <property type="match status" value="1"/>
</dbReference>
<dbReference type="InterPro" id="IPR050135">
    <property type="entry name" value="dGTPase-like"/>
</dbReference>
<evidence type="ECO:0000313" key="3">
    <source>
        <dbReference type="Proteomes" id="UP000095594"/>
    </source>
</evidence>
<name>A0A174B5D3_9CLOT</name>
<dbReference type="PANTHER" id="PTHR11373:SF41">
    <property type="entry name" value="METAL-DEPENDENT PHOSPHOHYDROLASE"/>
    <property type="match status" value="1"/>
</dbReference>
<dbReference type="SUPFAM" id="SSF109604">
    <property type="entry name" value="HD-domain/PDEase-like"/>
    <property type="match status" value="1"/>
</dbReference>
<dbReference type="Proteomes" id="UP000095594">
    <property type="component" value="Unassembled WGS sequence"/>
</dbReference>
<dbReference type="CDD" id="cd00077">
    <property type="entry name" value="HDc"/>
    <property type="match status" value="1"/>
</dbReference>
<dbReference type="FunFam" id="1.10.3210.10:FF:000026">
    <property type="entry name" value="Metal-dependent phosphohydrolase"/>
    <property type="match status" value="1"/>
</dbReference>
<dbReference type="PANTHER" id="PTHR11373">
    <property type="entry name" value="DEOXYNUCLEOSIDE TRIPHOSPHATE TRIPHOSPHOHYDROLASE"/>
    <property type="match status" value="1"/>
</dbReference>
<gene>
    <name evidence="2" type="ORF">ERS852471_00708</name>
</gene>
<dbReference type="PROSITE" id="PS51831">
    <property type="entry name" value="HD"/>
    <property type="match status" value="1"/>
</dbReference>
<dbReference type="InterPro" id="IPR003607">
    <property type="entry name" value="HD/PDEase_dom"/>
</dbReference>
<protein>
    <submittedName>
        <fullName evidence="2">Metal dependent phosphohydrolase</fullName>
    </submittedName>
</protein>
<evidence type="ECO:0000259" key="1">
    <source>
        <dbReference type="PROSITE" id="PS51831"/>
    </source>
</evidence>
<organism evidence="2 3">
    <name type="scientific">Clostridium disporicum</name>
    <dbReference type="NCBI Taxonomy" id="84024"/>
    <lineage>
        <taxon>Bacteria</taxon>
        <taxon>Bacillati</taxon>
        <taxon>Bacillota</taxon>
        <taxon>Clostridia</taxon>
        <taxon>Eubacteriales</taxon>
        <taxon>Clostridiaceae</taxon>
        <taxon>Clostridium</taxon>
    </lineage>
</organism>
<dbReference type="EMBL" id="CYZX01000004">
    <property type="protein sequence ID" value="CUN95613.1"/>
    <property type="molecule type" value="Genomic_DNA"/>
</dbReference>
<reference evidence="2 3" key="1">
    <citation type="submission" date="2015-09" db="EMBL/GenBank/DDBJ databases">
        <authorList>
            <consortium name="Pathogen Informatics"/>
        </authorList>
    </citation>
    <scope>NUCLEOTIDE SEQUENCE [LARGE SCALE GENOMIC DNA]</scope>
    <source>
        <strain evidence="2 3">2789STDY5834856</strain>
    </source>
</reference>
<feature type="domain" description="HD" evidence="1">
    <location>
        <begin position="49"/>
        <end position="151"/>
    </location>
</feature>
<dbReference type="InterPro" id="IPR006674">
    <property type="entry name" value="HD_domain"/>
</dbReference>
<dbReference type="GO" id="GO:0008832">
    <property type="term" value="F:dGTPase activity"/>
    <property type="evidence" value="ECO:0007669"/>
    <property type="project" value="TreeGrafter"/>
</dbReference>
<dbReference type="OrthoDB" id="9814017at2"/>
<dbReference type="AlphaFoldDB" id="A0A174B5D3"/>
<dbReference type="Gene3D" id="1.10.3210.10">
    <property type="entry name" value="Hypothetical protein af1432"/>
    <property type="match status" value="1"/>
</dbReference>
<accession>A0A174B5D3</accession>
<sequence>MKIKDDIYGDFEIEGVLEELINTKEFQRLKNIHQGGASYLVNPNWNVTRYEHSVGTMLLIKKMNGTIEEQIAGLLHDISHTAFSHVVDFALNKSNEDYHEEIYEKIIENSGIPEILIKHGYDYKDILYNEKKWTILERSAPDLCADRIDYTLRDMYSYGYISLVAIKNFLESLQVIDGEIIITTINAAEWFVNTYYKEVIGFFLNPLNIYAYNRLSNALKVALDNDIITLEDLLQDDNYVLNILKNSKNQEIRSLIQSLNYNVDVIENKEEYDIHQVNKLRIIDPTVIIDGVISKSSEKSPLIKILTQQALQKSREGVFVKFN</sequence>
<proteinExistence type="predicted"/>
<dbReference type="RefSeq" id="WP_055263988.1">
    <property type="nucleotide sequence ID" value="NZ_CABIXQ010000004.1"/>
</dbReference>
<dbReference type="GO" id="GO:0006203">
    <property type="term" value="P:dGTP catabolic process"/>
    <property type="evidence" value="ECO:0007669"/>
    <property type="project" value="TreeGrafter"/>
</dbReference>
<evidence type="ECO:0000313" key="2">
    <source>
        <dbReference type="EMBL" id="CUN95613.1"/>
    </source>
</evidence>